<proteinExistence type="predicted"/>
<dbReference type="InterPro" id="IPR043740">
    <property type="entry name" value="DUF5685"/>
</dbReference>
<dbReference type="Proteomes" id="UP000463883">
    <property type="component" value="Chromosome"/>
</dbReference>
<dbReference type="RefSeq" id="WP_162361631.1">
    <property type="nucleotide sequence ID" value="NZ_CP047591.1"/>
</dbReference>
<dbReference type="Pfam" id="PF18937">
    <property type="entry name" value="DUF5685"/>
    <property type="match status" value="1"/>
</dbReference>
<keyword evidence="2" id="KW-1185">Reference proteome</keyword>
<accession>A0A6P1MD72</accession>
<gene>
    <name evidence="1" type="ORF">Ami3637_05160</name>
</gene>
<evidence type="ECO:0000313" key="1">
    <source>
        <dbReference type="EMBL" id="QHI71857.1"/>
    </source>
</evidence>
<dbReference type="EMBL" id="CP047591">
    <property type="protein sequence ID" value="QHI71857.1"/>
    <property type="molecule type" value="Genomic_DNA"/>
</dbReference>
<organism evidence="1 2">
    <name type="scientific">Aminipila terrae</name>
    <dbReference type="NCBI Taxonomy" id="2697030"/>
    <lineage>
        <taxon>Bacteria</taxon>
        <taxon>Bacillati</taxon>
        <taxon>Bacillota</taxon>
        <taxon>Clostridia</taxon>
        <taxon>Peptostreptococcales</taxon>
        <taxon>Anaerovoracaceae</taxon>
        <taxon>Aminipila</taxon>
    </lineage>
</organism>
<reference evidence="1 2" key="1">
    <citation type="submission" date="2020-01" db="EMBL/GenBank/DDBJ databases">
        <title>Genomic analysis of Aminipila sp. CBA3637.</title>
        <authorList>
            <person name="Kim Y.B."/>
            <person name="Roh S.W."/>
        </authorList>
    </citation>
    <scope>NUCLEOTIDE SEQUENCE [LARGE SCALE GENOMIC DNA]</scope>
    <source>
        <strain evidence="1 2">CBA3637</strain>
    </source>
</reference>
<dbReference type="AlphaFoldDB" id="A0A6P1MD72"/>
<dbReference type="KEGG" id="amic:Ami3637_05160"/>
<sequence>MLGYVVPDKGELKMREYEVYSAYYCGICKSIGRRYGQLPRITLSYDFVFLAVLLAALEREKDDIAKEHCIIHHIKRKPIVKENRAIEYAGDVMLILAYYKLMDDYYDDHSYKAKLAATGLVPTIRKIQSHKGKLCRLTEENLKLLSQLEQDKCPELDRVEEPFAQIMLEIFKNGGQNSESDESRIKLLSHIGYHLGKWIYLMDAYEDVEENIKKDTFNPLLYRFEYEKTKESVQEFKKRIKTVVEFNLIHYLSEIGNAADLLDIKKNKGIIENIVYLGLRRRTEQALADIEDTETNEEEEK</sequence>
<name>A0A6P1MD72_9FIRM</name>
<evidence type="ECO:0000313" key="2">
    <source>
        <dbReference type="Proteomes" id="UP000463883"/>
    </source>
</evidence>
<protein>
    <submittedName>
        <fullName evidence="1">Uncharacterized protein</fullName>
    </submittedName>
</protein>